<evidence type="ECO:0000256" key="4">
    <source>
        <dbReference type="SAM" id="MobiDB-lite"/>
    </source>
</evidence>
<dbReference type="PANTHER" id="PTHR30332">
    <property type="entry name" value="PROBABLE GENERAL SECRETION PATHWAY PROTEIN D"/>
    <property type="match status" value="1"/>
</dbReference>
<accession>A0ABY0IRL9</accession>
<feature type="compositionally biased region" description="Low complexity" evidence="4">
    <location>
        <begin position="175"/>
        <end position="209"/>
    </location>
</feature>
<reference evidence="6 7" key="1">
    <citation type="submission" date="2019-02" db="EMBL/GenBank/DDBJ databases">
        <title>Genomic Encyclopedia of Type Strains, Phase IV (KMG-IV): sequencing the most valuable type-strain genomes for metagenomic binning, comparative biology and taxonomic classification.</title>
        <authorList>
            <person name="Goeker M."/>
        </authorList>
    </citation>
    <scope>NUCLEOTIDE SEQUENCE [LARGE SCALE GENOMIC DNA]</scope>
    <source>
        <strain evidence="6 7">DSM 21223</strain>
    </source>
</reference>
<evidence type="ECO:0000256" key="2">
    <source>
        <dbReference type="ARBA" id="ARBA00023136"/>
    </source>
</evidence>
<feature type="domain" description="Secretin/TonB short N-terminal" evidence="5">
    <location>
        <begin position="94"/>
        <end position="142"/>
    </location>
</feature>
<keyword evidence="3" id="KW-0998">Cell outer membrane</keyword>
<dbReference type="EMBL" id="SHKM01000002">
    <property type="protein sequence ID" value="RZT76012.1"/>
    <property type="molecule type" value="Genomic_DNA"/>
</dbReference>
<protein>
    <submittedName>
        <fullName evidence="6">MSHA biogenesis protein MshL</fullName>
    </submittedName>
</protein>
<evidence type="ECO:0000259" key="5">
    <source>
        <dbReference type="SMART" id="SM00965"/>
    </source>
</evidence>
<proteinExistence type="predicted"/>
<dbReference type="InterPro" id="IPR011662">
    <property type="entry name" value="Secretin/TonB_short_N"/>
</dbReference>
<sequence length="567" mass="59913">MKRALIGILASLFLGGCVTSGGKPGATYERIQSEMKGAVDANRSASADAVNQALLPPLQLDVPKAPPAEPRFDLAVTNAPASQVFMALVSGTRYSMLVPPEVAGSITVNLKNVTLREALESLRDLYGYDFRVQGNRITVMSNAMQTRVFQVNYLAGRRQGSSDVRVTSSSISVVSPGASSSGSSTSSAQAQAATASGTTGAGAGATRAQDSSRVYTSQDADFWTELKTALGAIVGTEDGRSVIINSHSGVILVRAMPGELRNVEQYLRATQAIIERQVMLEAKIIDVALSDAYQSGINWASFSGHTTIGVAANGTSLSPSGALTSDNASIRPGTDGNLGSVGTNGFFGLAFRTKSFAALLNFLETQGNTQVLSSPRIATLNNQKAVLKVGTDEYYVTNVSSTTIASTTTTTTPTVTLQPFFSGIALDVTPQINESGLITLHIHPSISVVTEKNKSLSLGTDLAMTLPLATSRINESDTIVRVRDGEIVAIGGLMTQDQSDTSNGLPGIHQVPVLGNLFGQKSKALNKRELVILLKPTVIQNESDWQSDLQNTQSRIDDFDPRRTLPQ</sequence>
<keyword evidence="2" id="KW-0472">Membrane</keyword>
<dbReference type="InterPro" id="IPR050810">
    <property type="entry name" value="Bact_Secretion_Sys_Channel"/>
</dbReference>
<comment type="caution">
    <text evidence="6">The sequence shown here is derived from an EMBL/GenBank/DDBJ whole genome shotgun (WGS) entry which is preliminary data.</text>
</comment>
<evidence type="ECO:0000256" key="3">
    <source>
        <dbReference type="ARBA" id="ARBA00023237"/>
    </source>
</evidence>
<dbReference type="SMART" id="SM00965">
    <property type="entry name" value="STN"/>
    <property type="match status" value="1"/>
</dbReference>
<dbReference type="NCBIfam" id="TIGR02519">
    <property type="entry name" value="pilus_MshL"/>
    <property type="match status" value="1"/>
</dbReference>
<keyword evidence="7" id="KW-1185">Reference proteome</keyword>
<dbReference type="Gene3D" id="3.30.1370.130">
    <property type="match status" value="1"/>
</dbReference>
<dbReference type="PROSITE" id="PS51257">
    <property type="entry name" value="PROKAR_LIPOPROTEIN"/>
    <property type="match status" value="1"/>
</dbReference>
<organism evidence="6 7">
    <name type="scientific">Azospira oryzae</name>
    <dbReference type="NCBI Taxonomy" id="146939"/>
    <lineage>
        <taxon>Bacteria</taxon>
        <taxon>Pseudomonadati</taxon>
        <taxon>Pseudomonadota</taxon>
        <taxon>Betaproteobacteria</taxon>
        <taxon>Rhodocyclales</taxon>
        <taxon>Rhodocyclaceae</taxon>
        <taxon>Azospira</taxon>
    </lineage>
</organism>
<keyword evidence="1" id="KW-0813">Transport</keyword>
<dbReference type="Proteomes" id="UP000292136">
    <property type="component" value="Unassembled WGS sequence"/>
</dbReference>
<dbReference type="InterPro" id="IPR013358">
    <property type="entry name" value="Pilus_biogenesis_MshL"/>
</dbReference>
<evidence type="ECO:0000256" key="1">
    <source>
        <dbReference type="ARBA" id="ARBA00022448"/>
    </source>
</evidence>
<name>A0ABY0IRL9_9RHOO</name>
<evidence type="ECO:0000313" key="7">
    <source>
        <dbReference type="Proteomes" id="UP000292136"/>
    </source>
</evidence>
<dbReference type="Pfam" id="PF07655">
    <property type="entry name" value="Secretin_N_2"/>
    <property type="match status" value="1"/>
</dbReference>
<dbReference type="PANTHER" id="PTHR30332:SF17">
    <property type="entry name" value="TYPE IV PILIATION SYSTEM PROTEIN DR_0774-RELATED"/>
    <property type="match status" value="1"/>
</dbReference>
<feature type="compositionally biased region" description="Polar residues" evidence="4">
    <location>
        <begin position="544"/>
        <end position="554"/>
    </location>
</feature>
<gene>
    <name evidence="6" type="ORF">EV678_1880</name>
</gene>
<feature type="region of interest" description="Disordered" evidence="4">
    <location>
        <begin position="544"/>
        <end position="567"/>
    </location>
</feature>
<feature type="region of interest" description="Disordered" evidence="4">
    <location>
        <begin position="175"/>
        <end position="210"/>
    </location>
</feature>
<dbReference type="Pfam" id="PF07660">
    <property type="entry name" value="STN"/>
    <property type="match status" value="1"/>
</dbReference>
<dbReference type="Pfam" id="PF00263">
    <property type="entry name" value="Secretin"/>
    <property type="match status" value="1"/>
</dbReference>
<evidence type="ECO:0000313" key="6">
    <source>
        <dbReference type="EMBL" id="RZT76012.1"/>
    </source>
</evidence>
<dbReference type="PRINTS" id="PR00811">
    <property type="entry name" value="BCTERIALGSPD"/>
</dbReference>
<dbReference type="InterPro" id="IPR004846">
    <property type="entry name" value="T2SS/T3SS_dom"/>
</dbReference>
<dbReference type="InterPro" id="IPR001775">
    <property type="entry name" value="GspD/PilQ"/>
</dbReference>
<feature type="compositionally biased region" description="Basic and acidic residues" evidence="4">
    <location>
        <begin position="555"/>
        <end position="567"/>
    </location>
</feature>
<dbReference type="InterPro" id="IPR011514">
    <property type="entry name" value="Secretin_N_2"/>
</dbReference>